<dbReference type="STRING" id="1090615.SAMN04515671_2932"/>
<accession>A0A1H0PYT4</accession>
<organism evidence="1 2">
    <name type="scientific">Nakamurella panacisegetis</name>
    <dbReference type="NCBI Taxonomy" id="1090615"/>
    <lineage>
        <taxon>Bacteria</taxon>
        <taxon>Bacillati</taxon>
        <taxon>Actinomycetota</taxon>
        <taxon>Actinomycetes</taxon>
        <taxon>Nakamurellales</taxon>
        <taxon>Nakamurellaceae</taxon>
        <taxon>Nakamurella</taxon>
    </lineage>
</organism>
<sequence>MRDVLITGTIRAAEQWKRERATDEASHRAMRELVVVTTRDPHKARGLQVGAVHETFDARGTTTADLSRYAETRRIVDHRRLSSAKVAHPAKG</sequence>
<gene>
    <name evidence="1" type="ORF">SAMN04515671_2932</name>
</gene>
<protein>
    <submittedName>
        <fullName evidence="1">Uncharacterized protein</fullName>
    </submittedName>
</protein>
<dbReference type="AlphaFoldDB" id="A0A1H0PYT4"/>
<reference evidence="1 2" key="1">
    <citation type="submission" date="2016-10" db="EMBL/GenBank/DDBJ databases">
        <authorList>
            <person name="de Groot N.N."/>
        </authorList>
    </citation>
    <scope>NUCLEOTIDE SEQUENCE [LARGE SCALE GENOMIC DNA]</scope>
    <source>
        <strain evidence="2">P4-7,KCTC 19426,CECT 7604</strain>
    </source>
</reference>
<name>A0A1H0PYT4_9ACTN</name>
<evidence type="ECO:0000313" key="1">
    <source>
        <dbReference type="EMBL" id="SDP09885.1"/>
    </source>
</evidence>
<dbReference type="RefSeq" id="WP_090476986.1">
    <property type="nucleotide sequence ID" value="NZ_LT629710.1"/>
</dbReference>
<evidence type="ECO:0000313" key="2">
    <source>
        <dbReference type="Proteomes" id="UP000198741"/>
    </source>
</evidence>
<proteinExistence type="predicted"/>
<dbReference type="EMBL" id="LT629710">
    <property type="protein sequence ID" value="SDP09885.1"/>
    <property type="molecule type" value="Genomic_DNA"/>
</dbReference>
<dbReference type="Proteomes" id="UP000198741">
    <property type="component" value="Chromosome I"/>
</dbReference>
<keyword evidence="2" id="KW-1185">Reference proteome</keyword>